<dbReference type="InterPro" id="IPR050272">
    <property type="entry name" value="Isochorismatase-like_hydrls"/>
</dbReference>
<dbReference type="GO" id="GO:0016787">
    <property type="term" value="F:hydrolase activity"/>
    <property type="evidence" value="ECO:0007669"/>
    <property type="project" value="UniProtKB-KW"/>
</dbReference>
<dbReference type="CDD" id="cd00431">
    <property type="entry name" value="cysteine_hydrolases"/>
    <property type="match status" value="1"/>
</dbReference>
<evidence type="ECO:0000256" key="1">
    <source>
        <dbReference type="ARBA" id="ARBA00022801"/>
    </source>
</evidence>
<dbReference type="InterPro" id="IPR000868">
    <property type="entry name" value="Isochorismatase-like_dom"/>
</dbReference>
<feature type="domain" description="Isochorismatase-like" evidence="2">
    <location>
        <begin position="19"/>
        <end position="203"/>
    </location>
</feature>
<dbReference type="OrthoDB" id="9807387at2"/>
<sequence length="220" mass="23550">MTEPAMLLDMADRFDARHCALVIVDMQKDFCLPGFGAAKAGRDLSAAQRVAPVLAGLLAAARQAGVFVAHVGFWTLPDHASDSGPWLAQRRRSTASADNLCIADTEGADFIDELAPIPGEGVVRKHRYSAFTGTDLDLLLRARGIRSLVIGGVSTNACIESTLRAGFELDYYICVPPEAVGSWSQPLHEATLANVDHRFGVTLPASQVEAIWARAPHSKG</sequence>
<protein>
    <submittedName>
        <fullName evidence="3">Cysteine hydrolase</fullName>
    </submittedName>
</protein>
<proteinExistence type="predicted"/>
<keyword evidence="4" id="KW-1185">Reference proteome</keyword>
<dbReference type="EMBL" id="SACN01000002">
    <property type="protein sequence ID" value="RVT90972.1"/>
    <property type="molecule type" value="Genomic_DNA"/>
</dbReference>
<dbReference type="InterPro" id="IPR036380">
    <property type="entry name" value="Isochorismatase-like_sf"/>
</dbReference>
<dbReference type="RefSeq" id="WP_127744987.1">
    <property type="nucleotide sequence ID" value="NZ_SACN01000002.1"/>
</dbReference>
<keyword evidence="1 3" id="KW-0378">Hydrolase</keyword>
<dbReference type="Gene3D" id="3.40.50.850">
    <property type="entry name" value="Isochorismatase-like"/>
    <property type="match status" value="1"/>
</dbReference>
<gene>
    <name evidence="3" type="ORF">EOD43_15680</name>
</gene>
<organism evidence="3 4">
    <name type="scientific">Sphingomonas crocodyli</name>
    <dbReference type="NCBI Taxonomy" id="1979270"/>
    <lineage>
        <taxon>Bacteria</taxon>
        <taxon>Pseudomonadati</taxon>
        <taxon>Pseudomonadota</taxon>
        <taxon>Alphaproteobacteria</taxon>
        <taxon>Sphingomonadales</taxon>
        <taxon>Sphingomonadaceae</taxon>
        <taxon>Sphingomonas</taxon>
    </lineage>
</organism>
<dbReference type="Proteomes" id="UP000282971">
    <property type="component" value="Unassembled WGS sequence"/>
</dbReference>
<name>A0A437LZY9_9SPHN</name>
<reference evidence="3 4" key="1">
    <citation type="submission" date="2019-01" db="EMBL/GenBank/DDBJ databases">
        <authorList>
            <person name="Chen W.-M."/>
        </authorList>
    </citation>
    <scope>NUCLEOTIDE SEQUENCE [LARGE SCALE GENOMIC DNA]</scope>
    <source>
        <strain evidence="3 4">CCP-7</strain>
    </source>
</reference>
<dbReference type="AlphaFoldDB" id="A0A437LZY9"/>
<accession>A0A437LZY9</accession>
<comment type="caution">
    <text evidence="3">The sequence shown here is derived from an EMBL/GenBank/DDBJ whole genome shotgun (WGS) entry which is preliminary data.</text>
</comment>
<evidence type="ECO:0000259" key="2">
    <source>
        <dbReference type="Pfam" id="PF00857"/>
    </source>
</evidence>
<dbReference type="Pfam" id="PF00857">
    <property type="entry name" value="Isochorismatase"/>
    <property type="match status" value="1"/>
</dbReference>
<evidence type="ECO:0000313" key="3">
    <source>
        <dbReference type="EMBL" id="RVT90972.1"/>
    </source>
</evidence>
<evidence type="ECO:0000313" key="4">
    <source>
        <dbReference type="Proteomes" id="UP000282971"/>
    </source>
</evidence>
<dbReference type="PANTHER" id="PTHR43540">
    <property type="entry name" value="PEROXYUREIDOACRYLATE/UREIDOACRYLATE AMIDOHYDROLASE-RELATED"/>
    <property type="match status" value="1"/>
</dbReference>
<dbReference type="SUPFAM" id="SSF52499">
    <property type="entry name" value="Isochorismatase-like hydrolases"/>
    <property type="match status" value="1"/>
</dbReference>